<keyword evidence="2" id="KW-1185">Reference proteome</keyword>
<evidence type="ECO:0000313" key="2">
    <source>
        <dbReference type="Proteomes" id="UP001602245"/>
    </source>
</evidence>
<dbReference type="Proteomes" id="UP001602245">
    <property type="component" value="Unassembled WGS sequence"/>
</dbReference>
<accession>A0ABW6WEX5</accession>
<dbReference type="EMBL" id="JBIAZU010000003">
    <property type="protein sequence ID" value="MFF5291867.1"/>
    <property type="molecule type" value="Genomic_DNA"/>
</dbReference>
<protein>
    <submittedName>
        <fullName evidence="1">DUF3085 domain-containing protein</fullName>
    </submittedName>
</protein>
<reference evidence="1 2" key="1">
    <citation type="submission" date="2024-10" db="EMBL/GenBank/DDBJ databases">
        <title>The Natural Products Discovery Center: Release of the First 8490 Sequenced Strains for Exploring Actinobacteria Biosynthetic Diversity.</title>
        <authorList>
            <person name="Kalkreuter E."/>
            <person name="Kautsar S.A."/>
            <person name="Yang D."/>
            <person name="Bader C.D."/>
            <person name="Teijaro C.N."/>
            <person name="Fluegel L."/>
            <person name="Davis C.M."/>
            <person name="Simpson J.R."/>
            <person name="Lauterbach L."/>
            <person name="Steele A.D."/>
            <person name="Gui C."/>
            <person name="Meng S."/>
            <person name="Li G."/>
            <person name="Viehrig K."/>
            <person name="Ye F."/>
            <person name="Su P."/>
            <person name="Kiefer A.F."/>
            <person name="Nichols A."/>
            <person name="Cepeda A.J."/>
            <person name="Yan W."/>
            <person name="Fan B."/>
            <person name="Jiang Y."/>
            <person name="Adhikari A."/>
            <person name="Zheng C.-J."/>
            <person name="Schuster L."/>
            <person name="Cowan T.M."/>
            <person name="Smanski M.J."/>
            <person name="Chevrette M.G."/>
            <person name="De Carvalho L.P.S."/>
            <person name="Shen B."/>
        </authorList>
    </citation>
    <scope>NUCLEOTIDE SEQUENCE [LARGE SCALE GENOMIC DNA]</scope>
    <source>
        <strain evidence="1 2">NPDC000087</strain>
    </source>
</reference>
<evidence type="ECO:0000313" key="1">
    <source>
        <dbReference type="EMBL" id="MFF5291867.1"/>
    </source>
</evidence>
<dbReference type="Pfam" id="PF11284">
    <property type="entry name" value="DUF3085"/>
    <property type="match status" value="1"/>
</dbReference>
<name>A0ABW6WEX5_9ACTN</name>
<gene>
    <name evidence="1" type="ORF">ACFY35_20695</name>
</gene>
<dbReference type="RefSeq" id="WP_020511733.1">
    <property type="nucleotide sequence ID" value="NZ_JBIAZU010000003.1"/>
</dbReference>
<dbReference type="InterPro" id="IPR021436">
    <property type="entry name" value="DUF3085"/>
</dbReference>
<proteinExistence type="predicted"/>
<sequence length="145" mass="15616">MIRLVFPLMDVLALAEHAIFAPRHKQLHLEHETGARAMPALWFVGDHGLYLMSNGLPGRSSGAGPDRPPDVYARGYHTAIDKHAIRQAIGGDDFVEVLALVERQPDGSALYAKLTGGAAAGATWLVFDMDHTHLELSLATGDAPL</sequence>
<organism evidence="1 2">
    <name type="scientific">Paractinoplanes globisporus</name>
    <dbReference type="NCBI Taxonomy" id="113565"/>
    <lineage>
        <taxon>Bacteria</taxon>
        <taxon>Bacillati</taxon>
        <taxon>Actinomycetota</taxon>
        <taxon>Actinomycetes</taxon>
        <taxon>Micromonosporales</taxon>
        <taxon>Micromonosporaceae</taxon>
        <taxon>Paractinoplanes</taxon>
    </lineage>
</organism>
<comment type="caution">
    <text evidence="1">The sequence shown here is derived from an EMBL/GenBank/DDBJ whole genome shotgun (WGS) entry which is preliminary data.</text>
</comment>